<dbReference type="SUPFAM" id="SSF69572">
    <property type="entry name" value="Activating enzymes of the ubiquitin-like proteins"/>
    <property type="match status" value="1"/>
</dbReference>
<dbReference type="AlphaFoldDB" id="A0A0D6A1Q8"/>
<dbReference type="InterPro" id="IPR000594">
    <property type="entry name" value="ThiF_NAD_FAD-bd"/>
</dbReference>
<dbReference type="Proteomes" id="UP000325393">
    <property type="component" value="Chromosome"/>
</dbReference>
<evidence type="ECO:0000259" key="1">
    <source>
        <dbReference type="Pfam" id="PF00899"/>
    </source>
</evidence>
<dbReference type="RefSeq" id="WP_056970903.1">
    <property type="nucleotide sequence ID" value="NZ_AP014808.1"/>
</dbReference>
<dbReference type="STRING" id="1600.LBAT_0081"/>
<dbReference type="PANTHER" id="PTHR10953">
    <property type="entry name" value="UBIQUITIN-ACTIVATING ENZYME E1"/>
    <property type="match status" value="1"/>
</dbReference>
<accession>A0A0D6A1Q8</accession>
<evidence type="ECO:0000313" key="4">
    <source>
        <dbReference type="Proteomes" id="UP000035709"/>
    </source>
</evidence>
<dbReference type="EMBL" id="CP044496">
    <property type="protein sequence ID" value="QFG50571.1"/>
    <property type="molecule type" value="Genomic_DNA"/>
</dbReference>
<proteinExistence type="predicted"/>
<dbReference type="Pfam" id="PF00899">
    <property type="entry name" value="ThiF"/>
    <property type="match status" value="1"/>
</dbReference>
<dbReference type="GO" id="GO:0004792">
    <property type="term" value="F:thiosulfate-cyanide sulfurtransferase activity"/>
    <property type="evidence" value="ECO:0007669"/>
    <property type="project" value="TreeGrafter"/>
</dbReference>
<keyword evidence="4" id="KW-1185">Reference proteome</keyword>
<dbReference type="GO" id="GO:0016779">
    <property type="term" value="F:nucleotidyltransferase activity"/>
    <property type="evidence" value="ECO:0007669"/>
    <property type="project" value="UniProtKB-KW"/>
</dbReference>
<dbReference type="GO" id="GO:0008641">
    <property type="term" value="F:ubiquitin-like modifier activating enzyme activity"/>
    <property type="evidence" value="ECO:0007669"/>
    <property type="project" value="InterPro"/>
</dbReference>
<dbReference type="GO" id="GO:0005829">
    <property type="term" value="C:cytosol"/>
    <property type="evidence" value="ECO:0007669"/>
    <property type="project" value="TreeGrafter"/>
</dbReference>
<sequence length="324" mass="36481">MQVHIKKTLQPFIDGDNILFGNGNAGLTRKIANTTENVNLIKYLAGEMDRKSLHLTDDELNTKIEKFKELGLLSSNDYDPELRYANNYSYFEWVDKSSNIDPQSYQRKLADSYVVIFGIDKIGTTVAEQLVRAGVGRLKLVDSAVVKEANLANQSIYTEKDIGKKKVNVCKQYLLAINSKVQIKAVDCEINSSNEVEKYLDSDVDLIIDSMDKTNDNEWFDRISNKVNKPVIFGSYASTSSNVFVKIPGVTVDYMDFLGKEQIADDHLIDYHFPAAIIAPVTYMAAGLVSYNAIMLLTGLRVPTEAVQIDFDGWTIEKYDVRKK</sequence>
<gene>
    <name evidence="3" type="ORF">LA749_00385</name>
    <name evidence="2" type="ORF">LBAT_0081</name>
</gene>
<keyword evidence="3" id="KW-0808">Transferase</keyword>
<dbReference type="Proteomes" id="UP000035709">
    <property type="component" value="Chromosome"/>
</dbReference>
<dbReference type="PANTHER" id="PTHR10953:SF102">
    <property type="entry name" value="ADENYLYLTRANSFERASE AND SULFURTRANSFERASE MOCS3"/>
    <property type="match status" value="1"/>
</dbReference>
<dbReference type="PATRIC" id="fig|1600.4.peg.81"/>
<keyword evidence="3" id="KW-0548">Nucleotidyltransferase</keyword>
<evidence type="ECO:0000313" key="2">
    <source>
        <dbReference type="EMBL" id="BAQ56470.1"/>
    </source>
</evidence>
<organism evidence="2 4">
    <name type="scientific">Lactobacillus acetotolerans</name>
    <dbReference type="NCBI Taxonomy" id="1600"/>
    <lineage>
        <taxon>Bacteria</taxon>
        <taxon>Bacillati</taxon>
        <taxon>Bacillota</taxon>
        <taxon>Bacilli</taxon>
        <taxon>Lactobacillales</taxon>
        <taxon>Lactobacillaceae</taxon>
        <taxon>Lactobacillus</taxon>
    </lineage>
</organism>
<reference evidence="3 5" key="2">
    <citation type="submission" date="2019-09" db="EMBL/GenBank/DDBJ databases">
        <title>Genome sequencing of Lactobacillus acetotolerans.</title>
        <authorList>
            <person name="Kim K."/>
        </authorList>
    </citation>
    <scope>NUCLEOTIDE SEQUENCE [LARGE SCALE GENOMIC DNA]</scope>
    <source>
        <strain evidence="3 5">LA749</strain>
    </source>
</reference>
<evidence type="ECO:0000313" key="3">
    <source>
        <dbReference type="EMBL" id="QFG50571.1"/>
    </source>
</evidence>
<dbReference type="OrthoDB" id="9804286at2"/>
<dbReference type="KEGG" id="lae:LBAT_0081"/>
<reference evidence="2 4" key="1">
    <citation type="submission" date="2015-03" db="EMBL/GenBank/DDBJ databases">
        <title>Complete genome sequence of Lactobacillus acetotolerans NBRC 13120.</title>
        <authorList>
            <person name="Toh H."/>
            <person name="Morita H."/>
            <person name="Fujita N."/>
        </authorList>
    </citation>
    <scope>NUCLEOTIDE SEQUENCE [LARGE SCALE GENOMIC DNA]</scope>
    <source>
        <strain evidence="2 4">NBRC 13120</strain>
    </source>
</reference>
<dbReference type="InterPro" id="IPR035985">
    <property type="entry name" value="Ubiquitin-activating_enz"/>
</dbReference>
<dbReference type="Gene3D" id="3.40.50.720">
    <property type="entry name" value="NAD(P)-binding Rossmann-like Domain"/>
    <property type="match status" value="1"/>
</dbReference>
<dbReference type="EMBL" id="AP014808">
    <property type="protein sequence ID" value="BAQ56470.1"/>
    <property type="molecule type" value="Genomic_DNA"/>
</dbReference>
<name>A0A0D6A1Q8_9LACO</name>
<evidence type="ECO:0000313" key="5">
    <source>
        <dbReference type="Proteomes" id="UP000325393"/>
    </source>
</evidence>
<dbReference type="GO" id="GO:0008146">
    <property type="term" value="F:sulfotransferase activity"/>
    <property type="evidence" value="ECO:0007669"/>
    <property type="project" value="TreeGrafter"/>
</dbReference>
<feature type="domain" description="THIF-type NAD/FAD binding fold" evidence="1">
    <location>
        <begin position="103"/>
        <end position="317"/>
    </location>
</feature>
<dbReference type="InterPro" id="IPR045886">
    <property type="entry name" value="ThiF/MoeB/HesA"/>
</dbReference>
<dbReference type="GeneID" id="78211430"/>
<protein>
    <submittedName>
        <fullName evidence="3">ThiF family adenylyltransferase</fullName>
    </submittedName>
</protein>